<dbReference type="GO" id="GO:0005737">
    <property type="term" value="C:cytoplasm"/>
    <property type="evidence" value="ECO:0007669"/>
    <property type="project" value="TreeGrafter"/>
</dbReference>
<evidence type="ECO:0000313" key="14">
    <source>
        <dbReference type="EMBL" id="PRQ06769.1"/>
    </source>
</evidence>
<dbReference type="Pfam" id="PF02771">
    <property type="entry name" value="Acyl-CoA_dh_N"/>
    <property type="match status" value="1"/>
</dbReference>
<comment type="caution">
    <text evidence="14">The sequence shown here is derived from an EMBL/GenBank/DDBJ whole genome shotgun (WGS) entry which is preliminary data.</text>
</comment>
<name>A0A2S9YNX9_9BACT</name>
<accession>A0A2S9YNX9</accession>
<evidence type="ECO:0000256" key="3">
    <source>
        <dbReference type="ARBA" id="ARBA00009347"/>
    </source>
</evidence>
<dbReference type="InterPro" id="IPR050741">
    <property type="entry name" value="Acyl-CoA_dehydrogenase"/>
</dbReference>
<dbReference type="PANTHER" id="PTHR48083">
    <property type="entry name" value="MEDIUM-CHAIN SPECIFIC ACYL-COA DEHYDROGENASE, MITOCHONDRIAL-RELATED"/>
    <property type="match status" value="1"/>
</dbReference>
<evidence type="ECO:0000256" key="4">
    <source>
        <dbReference type="ARBA" id="ARBA00022630"/>
    </source>
</evidence>
<dbReference type="Gene3D" id="1.20.140.10">
    <property type="entry name" value="Butyryl-CoA Dehydrogenase, subunit A, domain 3"/>
    <property type="match status" value="1"/>
</dbReference>
<proteinExistence type="inferred from homology"/>
<dbReference type="FunFam" id="1.10.540.10:FF:000009">
    <property type="entry name" value="Probable acyl-CoA dehydrogenase"/>
    <property type="match status" value="1"/>
</dbReference>
<dbReference type="InterPro" id="IPR036250">
    <property type="entry name" value="AcylCo_DH-like_C"/>
</dbReference>
<dbReference type="Proteomes" id="UP000238823">
    <property type="component" value="Unassembled WGS sequence"/>
</dbReference>
<dbReference type="InterPro" id="IPR013786">
    <property type="entry name" value="AcylCoA_DH/ox_N"/>
</dbReference>
<dbReference type="OrthoDB" id="9765339at2"/>
<feature type="domain" description="Acyl-CoA dehydrogenase/oxidase C-terminal" evidence="11">
    <location>
        <begin position="230"/>
        <end position="378"/>
    </location>
</feature>
<evidence type="ECO:0000256" key="8">
    <source>
        <dbReference type="ARBA" id="ARBA00040394"/>
    </source>
</evidence>
<dbReference type="Pfam" id="PF00441">
    <property type="entry name" value="Acyl-CoA_dh_1"/>
    <property type="match status" value="1"/>
</dbReference>
<protein>
    <recommendedName>
        <fullName evidence="8">Acyl-[acyl-carrier-protein] dehydrogenase MbtN</fullName>
    </recommendedName>
    <alternativeName>
        <fullName evidence="9">Mycobactin synthase protein N</fullName>
    </alternativeName>
</protein>
<comment type="pathway">
    <text evidence="2">Siderophore biosynthesis; mycobactin biosynthesis.</text>
</comment>
<keyword evidence="5 10" id="KW-0274">FAD</keyword>
<feature type="domain" description="Acyl-CoA dehydrogenase/oxidase N-terminal" evidence="13">
    <location>
        <begin position="8"/>
        <end position="118"/>
    </location>
</feature>
<dbReference type="InterPro" id="IPR006091">
    <property type="entry name" value="Acyl-CoA_Oxase/DH_mid-dom"/>
</dbReference>
<dbReference type="InterPro" id="IPR009075">
    <property type="entry name" value="AcylCo_DH/oxidase_C"/>
</dbReference>
<dbReference type="EMBL" id="PVNL01000069">
    <property type="protein sequence ID" value="PRQ06769.1"/>
    <property type="molecule type" value="Genomic_DNA"/>
</dbReference>
<evidence type="ECO:0000256" key="2">
    <source>
        <dbReference type="ARBA" id="ARBA00005102"/>
    </source>
</evidence>
<feature type="domain" description="Acyl-CoA oxidase/dehydrogenase middle" evidence="12">
    <location>
        <begin position="122"/>
        <end position="218"/>
    </location>
</feature>
<dbReference type="InterPro" id="IPR037069">
    <property type="entry name" value="AcylCoA_DH/ox_N_sf"/>
</dbReference>
<gene>
    <name evidence="14" type="primary">mmgC_3</name>
    <name evidence="14" type="ORF">ENSA7_36450</name>
</gene>
<evidence type="ECO:0000313" key="15">
    <source>
        <dbReference type="Proteomes" id="UP000238823"/>
    </source>
</evidence>
<keyword evidence="4 10" id="KW-0285">Flavoprotein</keyword>
<sequence length="380" mass="42490">MKRELFDEDHEIYRQSVREFMRREVVPKQEQWMADGSVDRETWRSAGEAGLLCPWVEERWGGPGGDFLHSVIVCEELARVYESGFAIPLHSDIVVPYIHSFGDDAQRERWLAGCVSGELISAIAMTEPDTGSDLAAIRTTARRDGDEYVINGSKTFISNGFLCDLVIVAAKTENSEDPHRAVSLFVVEGGTPGFIRSKKLAKMGLASQDTAEIAFEDCRIPAANRLGAEGAGFMMLMQKLQQERLVVGVICQSAAEQVLTDTIAYAKQRAAFGRPIIKFQNTQFKLAECATEVEVGRHFCDAVIRRHAAGEYLVKECSMSKLWHSEMLGRVVDECLQFYGGYGYMLEYPISRAYIDARVQRIYAGTNEIMKVIIAKQMGI</sequence>
<dbReference type="GO" id="GO:0050660">
    <property type="term" value="F:flavin adenine dinucleotide binding"/>
    <property type="evidence" value="ECO:0007669"/>
    <property type="project" value="InterPro"/>
</dbReference>
<evidence type="ECO:0000259" key="12">
    <source>
        <dbReference type="Pfam" id="PF02770"/>
    </source>
</evidence>
<dbReference type="FunFam" id="2.40.110.10:FF:000002">
    <property type="entry name" value="Acyl-CoA dehydrogenase fadE12"/>
    <property type="match status" value="1"/>
</dbReference>
<evidence type="ECO:0000256" key="1">
    <source>
        <dbReference type="ARBA" id="ARBA00001974"/>
    </source>
</evidence>
<dbReference type="SUPFAM" id="SSF47203">
    <property type="entry name" value="Acyl-CoA dehydrogenase C-terminal domain-like"/>
    <property type="match status" value="1"/>
</dbReference>
<dbReference type="InterPro" id="IPR046373">
    <property type="entry name" value="Acyl-CoA_Oxase/DH_mid-dom_sf"/>
</dbReference>
<dbReference type="PANTHER" id="PTHR48083:SF20">
    <property type="entry name" value="LONG-CHAIN SPECIFIC ACYL-COA DEHYDROGENASE, MITOCHONDRIAL"/>
    <property type="match status" value="1"/>
</dbReference>
<keyword evidence="6 10" id="KW-0560">Oxidoreductase</keyword>
<dbReference type="GO" id="GO:0003995">
    <property type="term" value="F:acyl-CoA dehydrogenase activity"/>
    <property type="evidence" value="ECO:0007669"/>
    <property type="project" value="InterPro"/>
</dbReference>
<dbReference type="Gene3D" id="1.10.540.10">
    <property type="entry name" value="Acyl-CoA dehydrogenase/oxidase, N-terminal domain"/>
    <property type="match status" value="1"/>
</dbReference>
<evidence type="ECO:0000256" key="5">
    <source>
        <dbReference type="ARBA" id="ARBA00022827"/>
    </source>
</evidence>
<dbReference type="AlphaFoldDB" id="A0A2S9YNX9"/>
<evidence type="ECO:0000259" key="11">
    <source>
        <dbReference type="Pfam" id="PF00441"/>
    </source>
</evidence>
<dbReference type="RefSeq" id="WP_106090612.1">
    <property type="nucleotide sequence ID" value="NZ_PVNL01000069.1"/>
</dbReference>
<evidence type="ECO:0000256" key="9">
    <source>
        <dbReference type="ARBA" id="ARBA00042660"/>
    </source>
</evidence>
<evidence type="ECO:0000259" key="13">
    <source>
        <dbReference type="Pfam" id="PF02771"/>
    </source>
</evidence>
<dbReference type="SUPFAM" id="SSF56645">
    <property type="entry name" value="Acyl-CoA dehydrogenase NM domain-like"/>
    <property type="match status" value="1"/>
</dbReference>
<dbReference type="Pfam" id="PF02770">
    <property type="entry name" value="Acyl-CoA_dh_M"/>
    <property type="match status" value="1"/>
</dbReference>
<comment type="function">
    <text evidence="7">Catalyzes the dehydrogenation at the alpha-beta position of ACP-bound acyl chains. This results in the introduction of a double bond in the lipidic chain, which is further transferred to the epsilon-amino group of lysine residue in the mycobactin core by MbtK.</text>
</comment>
<evidence type="ECO:0000256" key="6">
    <source>
        <dbReference type="ARBA" id="ARBA00023002"/>
    </source>
</evidence>
<evidence type="ECO:0000256" key="10">
    <source>
        <dbReference type="RuleBase" id="RU362125"/>
    </source>
</evidence>
<dbReference type="Gene3D" id="2.40.110.10">
    <property type="entry name" value="Butyryl-CoA Dehydrogenase, subunit A, domain 2"/>
    <property type="match status" value="1"/>
</dbReference>
<dbReference type="GO" id="GO:0033539">
    <property type="term" value="P:fatty acid beta-oxidation using acyl-CoA dehydrogenase"/>
    <property type="evidence" value="ECO:0007669"/>
    <property type="project" value="TreeGrafter"/>
</dbReference>
<dbReference type="InterPro" id="IPR006089">
    <property type="entry name" value="Acyl-CoA_DH_CS"/>
</dbReference>
<comment type="cofactor">
    <cofactor evidence="1 10">
        <name>FAD</name>
        <dbReference type="ChEBI" id="CHEBI:57692"/>
    </cofactor>
</comment>
<evidence type="ECO:0000256" key="7">
    <source>
        <dbReference type="ARBA" id="ARBA00037085"/>
    </source>
</evidence>
<reference evidence="14 15" key="1">
    <citation type="submission" date="2018-03" db="EMBL/GenBank/DDBJ databases">
        <title>Draft Genome Sequences of the Obligatory Marine Myxobacteria Enhygromyxa salina SWB007.</title>
        <authorList>
            <person name="Poehlein A."/>
            <person name="Moghaddam J.A."/>
            <person name="Harms H."/>
            <person name="Alanjari M."/>
            <person name="Koenig G.M."/>
            <person name="Daniel R."/>
            <person name="Schaeberle T.F."/>
        </authorList>
    </citation>
    <scope>NUCLEOTIDE SEQUENCE [LARGE SCALE GENOMIC DNA]</scope>
    <source>
        <strain evidence="14 15">SWB007</strain>
    </source>
</reference>
<dbReference type="InterPro" id="IPR009100">
    <property type="entry name" value="AcylCoA_DH/oxidase_NM_dom_sf"/>
</dbReference>
<dbReference type="FunFam" id="1.20.140.10:FF:000001">
    <property type="entry name" value="Acyl-CoA dehydrogenase"/>
    <property type="match status" value="1"/>
</dbReference>
<dbReference type="PROSITE" id="PS00073">
    <property type="entry name" value="ACYL_COA_DH_2"/>
    <property type="match status" value="1"/>
</dbReference>
<comment type="similarity">
    <text evidence="3 10">Belongs to the acyl-CoA dehydrogenase family.</text>
</comment>
<organism evidence="14 15">
    <name type="scientific">Enhygromyxa salina</name>
    <dbReference type="NCBI Taxonomy" id="215803"/>
    <lineage>
        <taxon>Bacteria</taxon>
        <taxon>Pseudomonadati</taxon>
        <taxon>Myxococcota</taxon>
        <taxon>Polyangia</taxon>
        <taxon>Nannocystales</taxon>
        <taxon>Nannocystaceae</taxon>
        <taxon>Enhygromyxa</taxon>
    </lineage>
</organism>